<keyword evidence="16" id="KW-1207">Sterol metabolism</keyword>
<keyword evidence="14" id="KW-0446">Lipid-binding</keyword>
<keyword evidence="19" id="KW-0968">Cytoplasmic vesicle</keyword>
<dbReference type="GO" id="GO:0008203">
    <property type="term" value="P:cholesterol metabolic process"/>
    <property type="evidence" value="ECO:0007669"/>
    <property type="project" value="UniProtKB-KW"/>
</dbReference>
<evidence type="ECO:0000256" key="23">
    <source>
        <dbReference type="SAM" id="Phobius"/>
    </source>
</evidence>
<evidence type="ECO:0000256" key="15">
    <source>
        <dbReference type="ARBA" id="ARBA00023136"/>
    </source>
</evidence>
<keyword evidence="10" id="KW-0256">Endoplasmic reticulum</keyword>
<feature type="compositionally biased region" description="Basic residues" evidence="22">
    <location>
        <begin position="1202"/>
        <end position="1212"/>
    </location>
</feature>
<evidence type="ECO:0000256" key="21">
    <source>
        <dbReference type="PROSITE-ProRule" id="PRU00221"/>
    </source>
</evidence>
<dbReference type="PANTHER" id="PTHR46378:SF1">
    <property type="entry name" value="STEROL REGULATORY ELEMENT-BINDING PROTEIN CLEAVAGE-ACTIVATING PROTEIN"/>
    <property type="match status" value="1"/>
</dbReference>
<dbReference type="PROSITE" id="PS50156">
    <property type="entry name" value="SSD"/>
    <property type="match status" value="1"/>
</dbReference>
<dbReference type="GO" id="GO:0000139">
    <property type="term" value="C:Golgi membrane"/>
    <property type="evidence" value="ECO:0007669"/>
    <property type="project" value="UniProtKB-SubCell"/>
</dbReference>
<evidence type="ECO:0000256" key="18">
    <source>
        <dbReference type="ARBA" id="ARBA00023221"/>
    </source>
</evidence>
<evidence type="ECO:0000256" key="13">
    <source>
        <dbReference type="ARBA" id="ARBA00023098"/>
    </source>
</evidence>
<name>A0A2P5I5G4_DIAHE</name>
<dbReference type="SUPFAM" id="SSF82866">
    <property type="entry name" value="Multidrug efflux transporter AcrB transmembrane domain"/>
    <property type="match status" value="1"/>
</dbReference>
<evidence type="ECO:0000256" key="11">
    <source>
        <dbReference type="ARBA" id="ARBA00022989"/>
    </source>
</evidence>
<dbReference type="GO" id="GO:0005789">
    <property type="term" value="C:endoplasmic reticulum membrane"/>
    <property type="evidence" value="ECO:0007669"/>
    <property type="project" value="UniProtKB-SubCell"/>
</dbReference>
<evidence type="ECO:0000256" key="1">
    <source>
        <dbReference type="ARBA" id="ARBA00004477"/>
    </source>
</evidence>
<dbReference type="InterPro" id="IPR000731">
    <property type="entry name" value="SSD"/>
</dbReference>
<evidence type="ECO:0000256" key="2">
    <source>
        <dbReference type="ARBA" id="ARBA00004557"/>
    </source>
</evidence>
<comment type="function">
    <text evidence="20">Escort protein required for cholesterol as well as lipid homeostasis. Regulates export of the SCAP-SREBP complex from the endoplasmic reticulum to the Golgi upon low cholesterol, thereby regulating the processing of sterol regulatory element-binding proteins (SREBPs) SREBF1/SREBP1 and SREBF2/SREBP2. At high sterol concentrations, formation of a ternary complex with INSIG (INSIG1 or INSIG2) leads to mask the ER export signal in SCAP, promoting retention of the complex in the endoplasmic reticulum. Low sterol concentrations trigger release of INSIG, a conformational change in the SSD domain of SCAP, unmasking of the ER export signal, promoting recruitment into COPII-coated vesicles and transport of the SCAP-SREBP to the Golgi: in the Golgi, SREBPs are then processed, releasing the transcription factor fragment of SREBPs from the membrane, its import into the nucleus and up-regulation of LDLR, INSIG1 and the mevalonate pathway. Binds cholesterol via its SSD domain.</text>
</comment>
<feature type="transmembrane region" description="Helical" evidence="23">
    <location>
        <begin position="481"/>
        <end position="508"/>
    </location>
</feature>
<dbReference type="PROSITE" id="PS50294">
    <property type="entry name" value="WD_REPEATS_REGION"/>
    <property type="match status" value="1"/>
</dbReference>
<evidence type="ECO:0000256" key="20">
    <source>
        <dbReference type="ARBA" id="ARBA00045958"/>
    </source>
</evidence>
<dbReference type="Pfam" id="PF12349">
    <property type="entry name" value="Sterol-sensing"/>
    <property type="match status" value="1"/>
</dbReference>
<sequence>MLRAAAGAGKLQVTVAMEDGGRQEVSVRPTIGDENDNGVMTMPVASYVDVLWREGRETGRQTILTKLASFRVPLGITTTEAPLLPPTHPLRSALTRYGRCAARHVLATLLISVAVAGFLIYPCPFLYTTDYTVAAPNLPLHVWTDAQPVDDRPAVQPDVIMRTIWVHGSYMEALDREVLLGALELQDAILGPTTDFDPRQPPGGIPRLGPGADLTARERDAFHVVNGLTNQSWFFHSPLQYWACDAGNIERDTDFINTVNEKKTQPTSVNVTLRHSIVFSGKMFEDRRLIAADALVITLLHLQDSPVGKQWREKTAESAKRMADKWDVFPGNGVSAGSQLFEFQFRPISIQDAILLSLAYLLTTIYFLLSLSKIRAVKSKLGLIVTVVAQIIMSIISSLTVCALFRIDLSRIPRAAYPLVLMAMSLENVFRLINAVILTPSDHNTSSRIGYAFGETGHVALASVAQNLLILWGLAKVVSSGVSAFCTFAAIAILFDFFYLSTFFLSVLSVDVRRTELGDALEKASIMNNRLILDGPPRQSIVDAILQGRIALSTRIAGTIVMLGFVIVAQWHFLESGDTHSPAGLWRHFWRSQSAEDSPRYAQIHQARSPKSWLRLQDHETAKEVINVIKPWAHSYIARVHDPVVFVLKGANRNPPTGMRWFPDAVYDFTHHQITPFMVTVLVLVAMVRLLMNYLLWDEMADVRGEDDVDEQPLVSVRCLANGHHLDIARLLVAPDSHVVSAGLDRKIRVWDLQYDFASHELDISRSPMDSPFPIQAMAVDSASNWLAILSTYRVLLWSISKQEWGPSAPVDLYGQKPEAFFFGPTNNNSRLSIVIVRRTGTMTEIFPDVFEHSDHLICKSPLISAITVAEKRESLPQSSLPANTTGDIFTPMAPLTNSHHHTATPLQPEPRFSIVTLSRRSCVHRVDYVHGLWTSSESKIIGSTVKEPQALLPVQGFASFMVVGSQGVDLVDLYSSRVMHTFQTEVIQPKSLRFVCQGQRLGPGGRGTVTSLTLAYLSGEDGECVLQTYLPGEDYDNICFSDVSGARVRSSCVWGETRLITRRILNPGAWTPLRNGCVVGIRRKEREYRGSPMRERLPAFAQSGLRRRGHADHSPRRNKVEEAWEIWVISGVEKDGNVETTPLVAPDDPAGLIISTLGPLIKVGYSSAAVGFGNVIKIITVGHERFDNVDNEVTEDINLTNRRRRAPHSRPRASSLSCKPYQR</sequence>
<dbReference type="GO" id="GO:0032933">
    <property type="term" value="P:SREBP signaling pathway"/>
    <property type="evidence" value="ECO:0007669"/>
    <property type="project" value="InterPro"/>
</dbReference>
<evidence type="ECO:0000256" key="17">
    <source>
        <dbReference type="ARBA" id="ARBA00023180"/>
    </source>
</evidence>
<feature type="transmembrane region" description="Helical" evidence="23">
    <location>
        <begin position="348"/>
        <end position="369"/>
    </location>
</feature>
<evidence type="ECO:0000256" key="3">
    <source>
        <dbReference type="ARBA" id="ARBA00004653"/>
    </source>
</evidence>
<dbReference type="PROSITE" id="PS50082">
    <property type="entry name" value="WD_REPEATS_2"/>
    <property type="match status" value="1"/>
</dbReference>
<feature type="transmembrane region" description="Helical" evidence="23">
    <location>
        <begin position="101"/>
        <end position="121"/>
    </location>
</feature>
<evidence type="ECO:0000256" key="5">
    <source>
        <dbReference type="ARBA" id="ARBA00019541"/>
    </source>
</evidence>
<dbReference type="GO" id="GO:0012507">
    <property type="term" value="C:ER to Golgi transport vesicle membrane"/>
    <property type="evidence" value="ECO:0007669"/>
    <property type="project" value="UniProtKB-SubCell"/>
</dbReference>
<dbReference type="PROSITE" id="PS00678">
    <property type="entry name" value="WD_REPEATS_1"/>
    <property type="match status" value="1"/>
</dbReference>
<dbReference type="InterPro" id="IPR015943">
    <property type="entry name" value="WD40/YVTN_repeat-like_dom_sf"/>
</dbReference>
<evidence type="ECO:0000256" key="12">
    <source>
        <dbReference type="ARBA" id="ARBA00023034"/>
    </source>
</evidence>
<keyword evidence="6" id="KW-0153">Cholesterol metabolism</keyword>
<dbReference type="InterPro" id="IPR001680">
    <property type="entry name" value="WD40_rpt"/>
</dbReference>
<evidence type="ECO:0000256" key="8">
    <source>
        <dbReference type="ARBA" id="ARBA00022692"/>
    </source>
</evidence>
<dbReference type="Proteomes" id="UP000094444">
    <property type="component" value="Unassembled WGS sequence"/>
</dbReference>
<dbReference type="SMART" id="SM00320">
    <property type="entry name" value="WD40"/>
    <property type="match status" value="1"/>
</dbReference>
<keyword evidence="9" id="KW-0677">Repeat</keyword>
<comment type="similarity">
    <text evidence="4">Belongs to the WD repeat SCAP family.</text>
</comment>
<dbReference type="PANTHER" id="PTHR46378">
    <property type="entry name" value="STEROL REGULATORY ELEMENT-BINDING PROTEIN CLEAVAGE-ACTIVATING PROTEIN"/>
    <property type="match status" value="1"/>
</dbReference>
<evidence type="ECO:0000256" key="10">
    <source>
        <dbReference type="ARBA" id="ARBA00022824"/>
    </source>
</evidence>
<reference evidence="25" key="1">
    <citation type="submission" date="2017-09" db="EMBL/GenBank/DDBJ databases">
        <title>Polyketide synthases of a Diaporthe helianthi virulent isolate.</title>
        <authorList>
            <person name="Baroncelli R."/>
        </authorList>
    </citation>
    <scope>NUCLEOTIDE SEQUENCE [LARGE SCALE GENOMIC DNA]</scope>
    <source>
        <strain evidence="25">7/96</strain>
    </source>
</reference>
<feature type="repeat" description="WD" evidence="21">
    <location>
        <begin position="721"/>
        <end position="754"/>
    </location>
</feature>
<dbReference type="SUPFAM" id="SSF50978">
    <property type="entry name" value="WD40 repeat-like"/>
    <property type="match status" value="1"/>
</dbReference>
<keyword evidence="11 23" id="KW-1133">Transmembrane helix</keyword>
<evidence type="ECO:0000256" key="4">
    <source>
        <dbReference type="ARBA" id="ARBA00007410"/>
    </source>
</evidence>
<feature type="transmembrane region" description="Helical" evidence="23">
    <location>
        <begin position="381"/>
        <end position="407"/>
    </location>
</feature>
<keyword evidence="17" id="KW-0325">Glycoprotein</keyword>
<feature type="domain" description="SSD" evidence="24">
    <location>
        <begin position="352"/>
        <end position="510"/>
    </location>
</feature>
<gene>
    <name evidence="25" type="ORF">DHEL01_v203868</name>
</gene>
<dbReference type="Gene3D" id="2.130.10.10">
    <property type="entry name" value="YVTN repeat-like/Quinoprotein amine dehydrogenase"/>
    <property type="match status" value="1"/>
</dbReference>
<keyword evidence="18" id="KW-0753">Steroid metabolism</keyword>
<keyword evidence="15 23" id="KW-0472">Membrane</keyword>
<dbReference type="STRING" id="158607.A0A2P5I5G4"/>
<proteinExistence type="inferred from homology"/>
<evidence type="ECO:0000256" key="22">
    <source>
        <dbReference type="SAM" id="MobiDB-lite"/>
    </source>
</evidence>
<dbReference type="GO" id="GO:0045540">
    <property type="term" value="P:regulation of cholesterol biosynthetic process"/>
    <property type="evidence" value="ECO:0007669"/>
    <property type="project" value="TreeGrafter"/>
</dbReference>
<organism evidence="25 26">
    <name type="scientific">Diaporthe helianthi</name>
    <dbReference type="NCBI Taxonomy" id="158607"/>
    <lineage>
        <taxon>Eukaryota</taxon>
        <taxon>Fungi</taxon>
        <taxon>Dikarya</taxon>
        <taxon>Ascomycota</taxon>
        <taxon>Pezizomycotina</taxon>
        <taxon>Sordariomycetes</taxon>
        <taxon>Sordariomycetidae</taxon>
        <taxon>Diaporthales</taxon>
        <taxon>Diaporthaceae</taxon>
        <taxon>Diaporthe</taxon>
    </lineage>
</organism>
<feature type="transmembrane region" description="Helical" evidence="23">
    <location>
        <begin position="556"/>
        <end position="574"/>
    </location>
</feature>
<comment type="caution">
    <text evidence="25">The sequence shown here is derived from an EMBL/GenBank/DDBJ whole genome shotgun (WGS) entry which is preliminary data.</text>
</comment>
<keyword evidence="8 23" id="KW-0812">Transmembrane</keyword>
<keyword evidence="12" id="KW-0333">Golgi apparatus</keyword>
<evidence type="ECO:0000259" key="24">
    <source>
        <dbReference type="PROSITE" id="PS50156"/>
    </source>
</evidence>
<dbReference type="InterPro" id="IPR053958">
    <property type="entry name" value="HMGCR/SNAP/NPC1-like_SSD"/>
</dbReference>
<dbReference type="AlphaFoldDB" id="A0A2P5I5G4"/>
<keyword evidence="26" id="KW-1185">Reference proteome</keyword>
<evidence type="ECO:0000256" key="14">
    <source>
        <dbReference type="ARBA" id="ARBA00023121"/>
    </source>
</evidence>
<dbReference type="InterPro" id="IPR036322">
    <property type="entry name" value="WD40_repeat_dom_sf"/>
</dbReference>
<evidence type="ECO:0000313" key="26">
    <source>
        <dbReference type="Proteomes" id="UP000094444"/>
    </source>
</evidence>
<evidence type="ECO:0000256" key="19">
    <source>
        <dbReference type="ARBA" id="ARBA00023329"/>
    </source>
</evidence>
<feature type="region of interest" description="Disordered" evidence="22">
    <location>
        <begin position="1201"/>
        <end position="1224"/>
    </location>
</feature>
<evidence type="ECO:0000313" key="25">
    <source>
        <dbReference type="EMBL" id="POS77730.1"/>
    </source>
</evidence>
<keyword evidence="13" id="KW-0443">Lipid metabolism</keyword>
<protein>
    <recommendedName>
        <fullName evidence="5">Sterol regulatory element-binding protein cleavage-activating protein</fullName>
    </recommendedName>
</protein>
<dbReference type="GO" id="GO:0032936">
    <property type="term" value="C:SREBP-SCAP complex"/>
    <property type="evidence" value="ECO:0007669"/>
    <property type="project" value="TreeGrafter"/>
</dbReference>
<dbReference type="OrthoDB" id="1914839at2759"/>
<evidence type="ECO:0000256" key="16">
    <source>
        <dbReference type="ARBA" id="ARBA00023166"/>
    </source>
</evidence>
<dbReference type="InterPro" id="IPR019775">
    <property type="entry name" value="WD40_repeat_CS"/>
</dbReference>
<feature type="transmembrane region" description="Helical" evidence="23">
    <location>
        <begin position="451"/>
        <end position="475"/>
    </location>
</feature>
<dbReference type="InterPro" id="IPR030225">
    <property type="entry name" value="SCAP"/>
</dbReference>
<comment type="subcellular location">
    <subcellularLocation>
        <location evidence="2">Cytoplasmic vesicle</location>
        <location evidence="2">COPII-coated vesicle membrane</location>
        <topology evidence="2">Multi-pass membrane protein</topology>
    </subcellularLocation>
    <subcellularLocation>
        <location evidence="1">Endoplasmic reticulum membrane</location>
        <topology evidence="1">Multi-pass membrane protein</topology>
    </subcellularLocation>
    <subcellularLocation>
        <location evidence="3">Golgi apparatus membrane</location>
        <topology evidence="3">Multi-pass membrane protein</topology>
    </subcellularLocation>
</comment>
<evidence type="ECO:0000256" key="6">
    <source>
        <dbReference type="ARBA" id="ARBA00022548"/>
    </source>
</evidence>
<dbReference type="EMBL" id="MAVT02000245">
    <property type="protein sequence ID" value="POS77730.1"/>
    <property type="molecule type" value="Genomic_DNA"/>
</dbReference>
<accession>A0A2P5I5G4</accession>
<keyword evidence="7 21" id="KW-0853">WD repeat</keyword>
<evidence type="ECO:0000256" key="9">
    <source>
        <dbReference type="ARBA" id="ARBA00022737"/>
    </source>
</evidence>
<evidence type="ECO:0000256" key="7">
    <source>
        <dbReference type="ARBA" id="ARBA00022574"/>
    </source>
</evidence>
<feature type="transmembrane region" description="Helical" evidence="23">
    <location>
        <begin position="419"/>
        <end position="439"/>
    </location>
</feature>
<dbReference type="GO" id="GO:0032934">
    <property type="term" value="F:sterol binding"/>
    <property type="evidence" value="ECO:0007669"/>
    <property type="project" value="InterPro"/>
</dbReference>
<dbReference type="InParanoid" id="A0A2P5I5G4"/>